<evidence type="ECO:0000256" key="5">
    <source>
        <dbReference type="ARBA" id="ARBA00022801"/>
    </source>
</evidence>
<dbReference type="InterPro" id="IPR035680">
    <property type="entry name" value="Clx_II_MBL"/>
</dbReference>
<organism evidence="9 10">
    <name type="scientific">Leptolyngbya foveolarum</name>
    <dbReference type="NCBI Taxonomy" id="47253"/>
    <lineage>
        <taxon>Bacteria</taxon>
        <taxon>Bacillati</taxon>
        <taxon>Cyanobacteriota</taxon>
        <taxon>Cyanophyceae</taxon>
        <taxon>Leptolyngbyales</taxon>
        <taxon>Leptolyngbyaceae</taxon>
        <taxon>Leptolyngbya group</taxon>
        <taxon>Leptolyngbya</taxon>
    </lineage>
</organism>
<name>A0A2W4UHR0_9CYAN</name>
<dbReference type="Proteomes" id="UP000249354">
    <property type="component" value="Unassembled WGS sequence"/>
</dbReference>
<dbReference type="InterPro" id="IPR017782">
    <property type="entry name" value="Hydroxyacylglutathione_Hdrlase"/>
</dbReference>
<dbReference type="Pfam" id="PF00753">
    <property type="entry name" value="Lactamase_B"/>
    <property type="match status" value="1"/>
</dbReference>
<comment type="caution">
    <text evidence="9">The sequence shown here is derived from an EMBL/GenBank/DDBJ whole genome shotgun (WGS) entry which is preliminary data.</text>
</comment>
<evidence type="ECO:0000313" key="10">
    <source>
        <dbReference type="Proteomes" id="UP000249354"/>
    </source>
</evidence>
<dbReference type="PANTHER" id="PTHR43705">
    <property type="entry name" value="HYDROXYACYLGLUTATHIONE HYDROLASE"/>
    <property type="match status" value="1"/>
</dbReference>
<evidence type="ECO:0000256" key="2">
    <source>
        <dbReference type="ARBA" id="ARBA00004963"/>
    </source>
</evidence>
<dbReference type="Gene3D" id="3.60.15.10">
    <property type="entry name" value="Ribonuclease Z/Hydroxyacylglutathione hydrolase-like"/>
    <property type="match status" value="1"/>
</dbReference>
<dbReference type="NCBIfam" id="TIGR03413">
    <property type="entry name" value="GSH_gloB"/>
    <property type="match status" value="1"/>
</dbReference>
<comment type="similarity">
    <text evidence="3 7">Belongs to the metallo-beta-lactamase superfamily. Glyoxalase II family.</text>
</comment>
<comment type="cofactor">
    <cofactor evidence="7">
        <name>Zn(2+)</name>
        <dbReference type="ChEBI" id="CHEBI:29105"/>
    </cofactor>
    <text evidence="7">Binds 2 Zn(2+) ions per subunit.</text>
</comment>
<keyword evidence="4 7" id="KW-0479">Metal-binding</keyword>
<dbReference type="InterPro" id="IPR001279">
    <property type="entry name" value="Metallo-B-lactamas"/>
</dbReference>
<evidence type="ECO:0000256" key="7">
    <source>
        <dbReference type="HAMAP-Rule" id="MF_01374"/>
    </source>
</evidence>
<dbReference type="CDD" id="cd07723">
    <property type="entry name" value="hydroxyacylglutathione_hydrolase_MBL-fold"/>
    <property type="match status" value="1"/>
</dbReference>
<protein>
    <recommendedName>
        <fullName evidence="7">Hydroxyacylglutathione hydrolase</fullName>
        <ecNumber evidence="7">3.1.2.6</ecNumber>
    </recommendedName>
    <alternativeName>
        <fullName evidence="7">Glyoxalase II</fullName>
        <shortName evidence="7">Glx II</shortName>
    </alternativeName>
</protein>
<reference evidence="10" key="1">
    <citation type="submission" date="2018-04" db="EMBL/GenBank/DDBJ databases">
        <authorList>
            <person name="Cornet L."/>
        </authorList>
    </citation>
    <scope>NUCLEOTIDE SEQUENCE [LARGE SCALE GENOMIC DNA]</scope>
</reference>
<dbReference type="GO" id="GO:0019243">
    <property type="term" value="P:methylglyoxal catabolic process to D-lactate via S-lactoyl-glutathione"/>
    <property type="evidence" value="ECO:0007669"/>
    <property type="project" value="UniProtKB-UniRule"/>
</dbReference>
<reference evidence="9 10" key="2">
    <citation type="submission" date="2018-06" db="EMBL/GenBank/DDBJ databases">
        <title>Metagenomic assembly of (sub)arctic Cyanobacteria and their associated microbiome from non-axenic cultures.</title>
        <authorList>
            <person name="Baurain D."/>
        </authorList>
    </citation>
    <scope>NUCLEOTIDE SEQUENCE [LARGE SCALE GENOMIC DNA]</scope>
    <source>
        <strain evidence="9">ULC129bin1</strain>
    </source>
</reference>
<dbReference type="Pfam" id="PF16123">
    <property type="entry name" value="HAGH_C"/>
    <property type="match status" value="1"/>
</dbReference>
<accession>A0A2W4UHR0</accession>
<dbReference type="AlphaFoldDB" id="A0A2W4UHR0"/>
<feature type="binding site" evidence="7">
    <location>
        <position position="59"/>
    </location>
    <ligand>
        <name>Zn(2+)</name>
        <dbReference type="ChEBI" id="CHEBI:29105"/>
        <label>2</label>
    </ligand>
</feature>
<dbReference type="EMBL" id="QBMC01000039">
    <property type="protein sequence ID" value="PZO19734.1"/>
    <property type="molecule type" value="Genomic_DNA"/>
</dbReference>
<dbReference type="InterPro" id="IPR032282">
    <property type="entry name" value="HAGH_C"/>
</dbReference>
<evidence type="ECO:0000256" key="3">
    <source>
        <dbReference type="ARBA" id="ARBA00006759"/>
    </source>
</evidence>
<evidence type="ECO:0000313" key="9">
    <source>
        <dbReference type="EMBL" id="PZO19734.1"/>
    </source>
</evidence>
<comment type="catalytic activity">
    <reaction evidence="1 7">
        <text>an S-(2-hydroxyacyl)glutathione + H2O = a 2-hydroxy carboxylate + glutathione + H(+)</text>
        <dbReference type="Rhea" id="RHEA:21864"/>
        <dbReference type="ChEBI" id="CHEBI:15377"/>
        <dbReference type="ChEBI" id="CHEBI:15378"/>
        <dbReference type="ChEBI" id="CHEBI:57925"/>
        <dbReference type="ChEBI" id="CHEBI:58896"/>
        <dbReference type="ChEBI" id="CHEBI:71261"/>
        <dbReference type="EC" id="3.1.2.6"/>
    </reaction>
</comment>
<dbReference type="EC" id="3.1.2.6" evidence="7"/>
<dbReference type="InterPro" id="IPR036866">
    <property type="entry name" value="RibonucZ/Hydroxyglut_hydro"/>
</dbReference>
<dbReference type="PANTHER" id="PTHR43705:SF1">
    <property type="entry name" value="HYDROXYACYLGLUTATHIONE HYDROLASE GLOB"/>
    <property type="match status" value="1"/>
</dbReference>
<feature type="binding site" evidence="7">
    <location>
        <position position="113"/>
    </location>
    <ligand>
        <name>Zn(2+)</name>
        <dbReference type="ChEBI" id="CHEBI:29105"/>
        <label>1</label>
    </ligand>
</feature>
<feature type="domain" description="Metallo-beta-lactamase" evidence="8">
    <location>
        <begin position="11"/>
        <end position="175"/>
    </location>
</feature>
<keyword evidence="6 7" id="KW-0862">Zinc</keyword>
<dbReference type="GO" id="GO:0046872">
    <property type="term" value="F:metal ion binding"/>
    <property type="evidence" value="ECO:0007669"/>
    <property type="project" value="UniProtKB-KW"/>
</dbReference>
<dbReference type="GO" id="GO:0004416">
    <property type="term" value="F:hydroxyacylglutathione hydrolase activity"/>
    <property type="evidence" value="ECO:0007669"/>
    <property type="project" value="UniProtKB-UniRule"/>
</dbReference>
<gene>
    <name evidence="7 9" type="primary">gloB</name>
    <name evidence="9" type="ORF">DCF25_08010</name>
</gene>
<feature type="binding site" evidence="7">
    <location>
        <position position="58"/>
    </location>
    <ligand>
        <name>Zn(2+)</name>
        <dbReference type="ChEBI" id="CHEBI:29105"/>
        <label>2</label>
    </ligand>
</feature>
<feature type="binding site" evidence="7">
    <location>
        <position position="175"/>
    </location>
    <ligand>
        <name>Zn(2+)</name>
        <dbReference type="ChEBI" id="CHEBI:29105"/>
        <label>2</label>
    </ligand>
</feature>
<evidence type="ECO:0000256" key="4">
    <source>
        <dbReference type="ARBA" id="ARBA00022723"/>
    </source>
</evidence>
<dbReference type="HAMAP" id="MF_01374">
    <property type="entry name" value="Glyoxalase_2"/>
    <property type="match status" value="1"/>
</dbReference>
<dbReference type="SMART" id="SM00849">
    <property type="entry name" value="Lactamase_B"/>
    <property type="match status" value="1"/>
</dbReference>
<evidence type="ECO:0000256" key="6">
    <source>
        <dbReference type="ARBA" id="ARBA00022833"/>
    </source>
</evidence>
<dbReference type="SUPFAM" id="SSF56281">
    <property type="entry name" value="Metallo-hydrolase/oxidoreductase"/>
    <property type="match status" value="1"/>
</dbReference>
<dbReference type="PIRSF" id="PIRSF005457">
    <property type="entry name" value="Glx"/>
    <property type="match status" value="1"/>
</dbReference>
<feature type="binding site" evidence="7">
    <location>
        <position position="56"/>
    </location>
    <ligand>
        <name>Zn(2+)</name>
        <dbReference type="ChEBI" id="CHEBI:29105"/>
        <label>1</label>
    </ligand>
</feature>
<dbReference type="InterPro" id="IPR050110">
    <property type="entry name" value="Glyoxalase_II_hydrolase"/>
</dbReference>
<comment type="pathway">
    <text evidence="2 7">Secondary metabolite metabolism; methylglyoxal degradation; (R)-lactate from methylglyoxal: step 2/2.</text>
</comment>
<evidence type="ECO:0000259" key="8">
    <source>
        <dbReference type="SMART" id="SM00849"/>
    </source>
</evidence>
<keyword evidence="5 7" id="KW-0378">Hydrolase</keyword>
<sequence>MDIYRLPARTDNYIFVLHNPADNTAAVIDPADAPPVLQKLKELGATLVTIFNTHHHNDHVGGNRELIAQFPDAEVYGSAQDQGRIPEQRHFLGEGDRVTFADRTAEVFFVPGHTRGHIAYYFPPTSDDEPGELFPGDTLFAGGCGRLFEGTAEQMAVSLAKLRKLPDHTRVWCGHEYTLSNLKFAMSVDGENEELRSRLTQVTAARQQNQPTIPSMLAEEKATNPFLRWNAPALQSVASSEDPVTVFAHIRKLKDSF</sequence>
<proteinExistence type="inferred from homology"/>
<feature type="binding site" evidence="7">
    <location>
        <position position="54"/>
    </location>
    <ligand>
        <name>Zn(2+)</name>
        <dbReference type="ChEBI" id="CHEBI:29105"/>
        <label>1</label>
    </ligand>
</feature>
<feature type="binding site" evidence="7">
    <location>
        <position position="137"/>
    </location>
    <ligand>
        <name>Zn(2+)</name>
        <dbReference type="ChEBI" id="CHEBI:29105"/>
        <label>1</label>
    </ligand>
</feature>
<comment type="function">
    <text evidence="7">Thiolesterase that catalyzes the hydrolysis of S-D-lactoyl-glutathione to form glutathione and D-lactic acid.</text>
</comment>
<dbReference type="UniPathway" id="UPA00619">
    <property type="reaction ID" value="UER00676"/>
</dbReference>
<comment type="subunit">
    <text evidence="7">Monomer.</text>
</comment>
<feature type="binding site" evidence="7">
    <location>
        <position position="137"/>
    </location>
    <ligand>
        <name>Zn(2+)</name>
        <dbReference type="ChEBI" id="CHEBI:29105"/>
        <label>2</label>
    </ligand>
</feature>
<evidence type="ECO:0000256" key="1">
    <source>
        <dbReference type="ARBA" id="ARBA00001623"/>
    </source>
</evidence>